<dbReference type="PANTHER" id="PTHR43735:SF24">
    <property type="entry name" value="NUCLEOTIDE-DISULPHIDE OXIDOREDUCTASE AMID-LIKE, PUTATIVE (AFU_ORTHOLOGUE AFUA_1G17180)-RELATED"/>
    <property type="match status" value="1"/>
</dbReference>
<dbReference type="AlphaFoldDB" id="A0AAD5RP17"/>
<protein>
    <submittedName>
        <fullName evidence="2">Oxidoreductase OXR1</fullName>
    </submittedName>
</protein>
<dbReference type="InterPro" id="IPR023753">
    <property type="entry name" value="FAD/NAD-binding_dom"/>
</dbReference>
<evidence type="ECO:0000313" key="2">
    <source>
        <dbReference type="EMBL" id="KAJ2898945.1"/>
    </source>
</evidence>
<dbReference type="InterPro" id="IPR036188">
    <property type="entry name" value="FAD/NAD-bd_sf"/>
</dbReference>
<accession>A0AAD5RP17</accession>
<dbReference type="GO" id="GO:0004174">
    <property type="term" value="F:electron-transferring-flavoprotein dehydrogenase activity"/>
    <property type="evidence" value="ECO:0007669"/>
    <property type="project" value="TreeGrafter"/>
</dbReference>
<gene>
    <name evidence="2" type="ORF">MKZ38_003578</name>
</gene>
<dbReference type="Gene3D" id="3.50.50.60">
    <property type="entry name" value="FAD/NAD(P)-binding domain"/>
    <property type="match status" value="2"/>
</dbReference>
<organism evidence="2 3">
    <name type="scientific">Zalerion maritima</name>
    <dbReference type="NCBI Taxonomy" id="339359"/>
    <lineage>
        <taxon>Eukaryota</taxon>
        <taxon>Fungi</taxon>
        <taxon>Dikarya</taxon>
        <taxon>Ascomycota</taxon>
        <taxon>Pezizomycotina</taxon>
        <taxon>Sordariomycetes</taxon>
        <taxon>Lulworthiomycetidae</taxon>
        <taxon>Lulworthiales</taxon>
        <taxon>Lulworthiaceae</taxon>
        <taxon>Zalerion</taxon>
    </lineage>
</organism>
<dbReference type="SUPFAM" id="SSF51905">
    <property type="entry name" value="FAD/NAD(P)-binding domain"/>
    <property type="match status" value="1"/>
</dbReference>
<feature type="domain" description="FAD/NAD(P)-binding" evidence="1">
    <location>
        <begin position="12"/>
        <end position="355"/>
    </location>
</feature>
<dbReference type="Proteomes" id="UP001201980">
    <property type="component" value="Unassembled WGS sequence"/>
</dbReference>
<name>A0AAD5RP17_9PEZI</name>
<dbReference type="EMBL" id="JAKWBI020000212">
    <property type="protein sequence ID" value="KAJ2898945.1"/>
    <property type="molecule type" value="Genomic_DNA"/>
</dbReference>
<dbReference type="Pfam" id="PF07992">
    <property type="entry name" value="Pyr_redox_2"/>
    <property type="match status" value="1"/>
</dbReference>
<dbReference type="PRINTS" id="PR00368">
    <property type="entry name" value="FADPNR"/>
</dbReference>
<dbReference type="GO" id="GO:0005737">
    <property type="term" value="C:cytoplasm"/>
    <property type="evidence" value="ECO:0007669"/>
    <property type="project" value="TreeGrafter"/>
</dbReference>
<sequence length="437" mass="46911">MAISPGISRPFRVFVAGGSYGGLAATVHLLDHCSGAKAKAAAVVAAAELQSPPPPQPAPERVPIEVTIVDERDGFYHLIGTPLAYASESFASKAWVKFKDIPALKGQNIHCLQGTVSSIDPVAKEATVIDSDTKRPSKHSYDFFVGATGLRREWPSTPRSTRRKNYIFEAENQITAMASAASHGGAVIVGGGAVGVEMAAELKMCMPSLPVTLVHSRDHLLSAEPLPDEFKEKTLELVKEVGVEVRLNSRLKSSKPVEVEQAGNEIVPASAGVELEFEDGSTMKAGEVVVAISKAHPSTSYLPAACLDSEQYALVTPGLSLQPETGVANVEDHFIAGDAARWTGIKRCGTAMYMGTFVANNIFRRIQRTMGKKEEDILKLLELAEIPPMIGVAVGKKGVSYWPGQGTVAGEEVMEQMFRDDLGFTICWNHMMLGISH</sequence>
<dbReference type="GO" id="GO:0050660">
    <property type="term" value="F:flavin adenine dinucleotide binding"/>
    <property type="evidence" value="ECO:0007669"/>
    <property type="project" value="TreeGrafter"/>
</dbReference>
<evidence type="ECO:0000313" key="3">
    <source>
        <dbReference type="Proteomes" id="UP001201980"/>
    </source>
</evidence>
<dbReference type="PANTHER" id="PTHR43735">
    <property type="entry name" value="APOPTOSIS-INDUCING FACTOR 1"/>
    <property type="match status" value="1"/>
</dbReference>
<reference evidence="2" key="1">
    <citation type="submission" date="2022-07" db="EMBL/GenBank/DDBJ databases">
        <title>Draft genome sequence of Zalerion maritima ATCC 34329, a (micro)plastics degrading marine fungus.</title>
        <authorList>
            <person name="Paco A."/>
            <person name="Goncalves M.F.M."/>
            <person name="Rocha-Santos T.A.P."/>
            <person name="Alves A."/>
        </authorList>
    </citation>
    <scope>NUCLEOTIDE SEQUENCE</scope>
    <source>
        <strain evidence="2">ATCC 34329</strain>
    </source>
</reference>
<comment type="caution">
    <text evidence="2">The sequence shown here is derived from an EMBL/GenBank/DDBJ whole genome shotgun (WGS) entry which is preliminary data.</text>
</comment>
<evidence type="ECO:0000259" key="1">
    <source>
        <dbReference type="Pfam" id="PF07992"/>
    </source>
</evidence>
<keyword evidence="3" id="KW-1185">Reference proteome</keyword>
<proteinExistence type="predicted"/>